<keyword evidence="2" id="KW-0496">Mitochondrion</keyword>
<name>A0A101M1Y7_PICGL</name>
<feature type="transmembrane region" description="Helical" evidence="1">
    <location>
        <begin position="20"/>
        <end position="41"/>
    </location>
</feature>
<dbReference type="EMBL" id="LKAM01000003">
    <property type="protein sequence ID" value="KUM49434.1"/>
    <property type="molecule type" value="Genomic_DNA"/>
</dbReference>
<reference evidence="2" key="1">
    <citation type="journal article" date="2015" name="Genome Biol. Evol.">
        <title>Organellar Genomes of White Spruce (Picea glauca): Assembly and Annotation.</title>
        <authorList>
            <person name="Jackman S.D."/>
            <person name="Warren R.L."/>
            <person name="Gibb E.A."/>
            <person name="Vandervalk B.P."/>
            <person name="Mohamadi H."/>
            <person name="Chu J."/>
            <person name="Raymond A."/>
            <person name="Pleasance S."/>
            <person name="Coope R."/>
            <person name="Wildung M.R."/>
            <person name="Ritland C.E."/>
            <person name="Bousquet J."/>
            <person name="Jones S.J."/>
            <person name="Bohlmann J."/>
            <person name="Birol I."/>
        </authorList>
    </citation>
    <scope>NUCLEOTIDE SEQUENCE [LARGE SCALE GENOMIC DNA]</scope>
    <source>
        <tissue evidence="2">Flushing bud</tissue>
    </source>
</reference>
<gene>
    <name evidence="2" type="ORF">ABT39_MTgene3983</name>
</gene>
<feature type="transmembrane region" description="Helical" evidence="1">
    <location>
        <begin position="53"/>
        <end position="72"/>
    </location>
</feature>
<accession>A0A101M1Y7</accession>
<comment type="caution">
    <text evidence="2">The sequence shown here is derived from an EMBL/GenBank/DDBJ whole genome shotgun (WGS) entry which is preliminary data.</text>
</comment>
<evidence type="ECO:0000256" key="1">
    <source>
        <dbReference type="SAM" id="Phobius"/>
    </source>
</evidence>
<keyword evidence="1" id="KW-1133">Transmembrane helix</keyword>
<sequence length="90" mass="9977">MGCPSLAHFTFSHPCRPSPLGSGVLVVSNGITSLIFCSYLLLTSTQWTPEQLLFGLLLLFPLMLLNPAFHFIHVSKPHLHANLHHPPIPR</sequence>
<protein>
    <submittedName>
        <fullName evidence="2">Uncharacterized protein</fullName>
    </submittedName>
</protein>
<dbReference type="AlphaFoldDB" id="A0A101M1Y7"/>
<keyword evidence="1" id="KW-0812">Transmembrane</keyword>
<evidence type="ECO:0000313" key="2">
    <source>
        <dbReference type="EMBL" id="KUM49434.1"/>
    </source>
</evidence>
<organism evidence="2">
    <name type="scientific">Picea glauca</name>
    <name type="common">White spruce</name>
    <name type="synonym">Pinus glauca</name>
    <dbReference type="NCBI Taxonomy" id="3330"/>
    <lineage>
        <taxon>Eukaryota</taxon>
        <taxon>Viridiplantae</taxon>
        <taxon>Streptophyta</taxon>
        <taxon>Embryophyta</taxon>
        <taxon>Tracheophyta</taxon>
        <taxon>Spermatophyta</taxon>
        <taxon>Pinopsida</taxon>
        <taxon>Pinidae</taxon>
        <taxon>Conifers I</taxon>
        <taxon>Pinales</taxon>
        <taxon>Pinaceae</taxon>
        <taxon>Picea</taxon>
    </lineage>
</organism>
<proteinExistence type="predicted"/>
<keyword evidence="1" id="KW-0472">Membrane</keyword>
<geneLocation type="mitochondrion" evidence="2"/>